<dbReference type="EnsemblMetazoa" id="Aqu2.1.42441_001">
    <property type="protein sequence ID" value="Aqu2.1.42441_001"/>
    <property type="gene ID" value="Aqu2.1.42441"/>
</dbReference>
<sequence length="173" mass="19484">MKKGQMQVVQQLLKDKEEAGIKEEAAEEEEAMGEEERLLKDYVQSEDVVVLNKRKIKRGYDTIVTTDDNDDDEKEVVSCRPRQTDGEELTVNHRPCRGINKTGIVFNIRKRLQTDGEELTVNHRPCRGINKTGIDILVMVTKLVKLICAIEDLEDTASATVTGNDQGQGRSKV</sequence>
<dbReference type="AlphaFoldDB" id="A0A1X7VPY5"/>
<evidence type="ECO:0000313" key="2">
    <source>
        <dbReference type="EnsemblMetazoa" id="Aqu2.1.42441_001"/>
    </source>
</evidence>
<organism evidence="2">
    <name type="scientific">Amphimedon queenslandica</name>
    <name type="common">Sponge</name>
    <dbReference type="NCBI Taxonomy" id="400682"/>
    <lineage>
        <taxon>Eukaryota</taxon>
        <taxon>Metazoa</taxon>
        <taxon>Porifera</taxon>
        <taxon>Demospongiae</taxon>
        <taxon>Heteroscleromorpha</taxon>
        <taxon>Haplosclerida</taxon>
        <taxon>Niphatidae</taxon>
        <taxon>Amphimedon</taxon>
    </lineage>
</organism>
<name>A0A1X7VPY5_AMPQE</name>
<dbReference type="InParanoid" id="A0A1X7VPY5"/>
<protein>
    <submittedName>
        <fullName evidence="2">Uncharacterized protein</fullName>
    </submittedName>
</protein>
<feature type="region of interest" description="Disordered" evidence="1">
    <location>
        <begin position="16"/>
        <end position="35"/>
    </location>
</feature>
<proteinExistence type="predicted"/>
<evidence type="ECO:0000256" key="1">
    <source>
        <dbReference type="SAM" id="MobiDB-lite"/>
    </source>
</evidence>
<accession>A0A1X7VPY5</accession>
<reference evidence="2" key="1">
    <citation type="submission" date="2017-05" db="UniProtKB">
        <authorList>
            <consortium name="EnsemblMetazoa"/>
        </authorList>
    </citation>
    <scope>IDENTIFICATION</scope>
</reference>